<feature type="transmembrane region" description="Helical" evidence="1">
    <location>
        <begin position="6"/>
        <end position="24"/>
    </location>
</feature>
<dbReference type="PANTHER" id="PTHR34351:SF1">
    <property type="entry name" value="SLR1927 PROTEIN"/>
    <property type="match status" value="1"/>
</dbReference>
<dbReference type="PATRIC" id="fig|273677.3.peg.2579"/>
<keyword evidence="4" id="KW-1185">Reference proteome</keyword>
<keyword evidence="1" id="KW-0472">Membrane</keyword>
<accession>A0A031FLH8</accession>
<evidence type="ECO:0000313" key="3">
    <source>
        <dbReference type="EMBL" id="EZP25157.1"/>
    </source>
</evidence>
<sequence length="415" mass="43892">MTRWPLTARGTGAALLGLMCFVLAPMFSIPALVFFGVLLVATVVLSFASLWLGHRADGVQRSFAPSVATVGGDVDVRVRVDSRSVLPTVVGTWQDRLPRGVEGEPSGVYPALRSGLVSGSHRVDIAYRVQARRRGVRPIGPLLVETTDPFGLTRRLQQLGGNVPLTLAPAMVPLEVLDDLPGAAGGTLQSMTDKLGQGADNLIPRVYAPGDSMRRIHWRASAHRGELMVRQEERESNPEAVVVFDRSLARWTSDALRSPGEDPGFEVAVSTVLSAAARFVREGYSVAVIDVDGTELVEGIEGGDTAAIEAMATGFATLTARRDGALTELAALFAGSTLGPVVVVTGEVSPADAASLAPIVSHSSMPVLFTLTGAGDALRVAREGGWRVHRLEPEDEIERLWSGVTGAEGIRSHAG</sequence>
<comment type="caution">
    <text evidence="3">The sequence shown here is derived from an EMBL/GenBank/DDBJ whole genome shotgun (WGS) entry which is preliminary data.</text>
</comment>
<evidence type="ECO:0000259" key="2">
    <source>
        <dbReference type="Pfam" id="PF01882"/>
    </source>
</evidence>
<organism evidence="3 4">
    <name type="scientific">Microbacterium oleivorans</name>
    <dbReference type="NCBI Taxonomy" id="273677"/>
    <lineage>
        <taxon>Bacteria</taxon>
        <taxon>Bacillati</taxon>
        <taxon>Actinomycetota</taxon>
        <taxon>Actinomycetes</taxon>
        <taxon>Micrococcales</taxon>
        <taxon>Microbacteriaceae</taxon>
        <taxon>Microbacterium</taxon>
    </lineage>
</organism>
<dbReference type="eggNOG" id="COG1721">
    <property type="taxonomic scope" value="Bacteria"/>
</dbReference>
<evidence type="ECO:0000313" key="4">
    <source>
        <dbReference type="Proteomes" id="UP000024001"/>
    </source>
</evidence>
<dbReference type="PANTHER" id="PTHR34351">
    <property type="entry name" value="SLR1927 PROTEIN-RELATED"/>
    <property type="match status" value="1"/>
</dbReference>
<feature type="transmembrane region" description="Helical" evidence="1">
    <location>
        <begin position="31"/>
        <end position="52"/>
    </location>
</feature>
<name>A0A031FLH8_9MICO</name>
<gene>
    <name evidence="3" type="ORF">BW34_02608</name>
</gene>
<protein>
    <recommendedName>
        <fullName evidence="2">DUF58 domain-containing protein</fullName>
    </recommendedName>
</protein>
<dbReference type="Proteomes" id="UP000024001">
    <property type="component" value="Unassembled WGS sequence"/>
</dbReference>
<feature type="domain" description="DUF58" evidence="2">
    <location>
        <begin position="205"/>
        <end position="248"/>
    </location>
</feature>
<dbReference type="InterPro" id="IPR002881">
    <property type="entry name" value="DUF58"/>
</dbReference>
<dbReference type="Pfam" id="PF01882">
    <property type="entry name" value="DUF58"/>
    <property type="match status" value="1"/>
</dbReference>
<reference evidence="3 4" key="1">
    <citation type="submission" date="2014-03" db="EMBL/GenBank/DDBJ databases">
        <title>Draft Genome Sequences of 13 Willow Endophytes.</title>
        <authorList>
            <person name="Gan H.Y."/>
            <person name="Gan H.M."/>
            <person name="Savka M.A."/>
            <person name="Hudson A.O."/>
        </authorList>
    </citation>
    <scope>NUCLEOTIDE SEQUENCE [LARGE SCALE GENOMIC DNA]</scope>
    <source>
        <strain evidence="3 4">RIT293</strain>
    </source>
</reference>
<keyword evidence="1" id="KW-1133">Transmembrane helix</keyword>
<proteinExistence type="predicted"/>
<dbReference type="EMBL" id="JFYO01000011">
    <property type="protein sequence ID" value="EZP25157.1"/>
    <property type="molecule type" value="Genomic_DNA"/>
</dbReference>
<dbReference type="AlphaFoldDB" id="A0A031FLH8"/>
<dbReference type="OrthoDB" id="9812729at2"/>
<evidence type="ECO:0000256" key="1">
    <source>
        <dbReference type="SAM" id="Phobius"/>
    </source>
</evidence>
<keyword evidence="1" id="KW-0812">Transmembrane</keyword>
<dbReference type="RefSeq" id="WP_036313352.1">
    <property type="nucleotide sequence ID" value="NZ_JFYO01000011.1"/>
</dbReference>